<feature type="compositionally biased region" description="Acidic residues" evidence="1">
    <location>
        <begin position="20"/>
        <end position="30"/>
    </location>
</feature>
<evidence type="ECO:0000313" key="2">
    <source>
        <dbReference type="EMBL" id="KAK5168997.1"/>
    </source>
</evidence>
<dbReference type="EMBL" id="JAVRRT010000009">
    <property type="protein sequence ID" value="KAK5168997.1"/>
    <property type="molecule type" value="Genomic_DNA"/>
</dbReference>
<dbReference type="AlphaFoldDB" id="A0AAV9PAK0"/>
<dbReference type="Proteomes" id="UP001337655">
    <property type="component" value="Unassembled WGS sequence"/>
</dbReference>
<proteinExistence type="predicted"/>
<keyword evidence="3" id="KW-1185">Reference proteome</keyword>
<comment type="caution">
    <text evidence="2">The sequence shown here is derived from an EMBL/GenBank/DDBJ whole genome shotgun (WGS) entry which is preliminary data.</text>
</comment>
<gene>
    <name evidence="2" type="ORF">LTR77_006306</name>
</gene>
<sequence length="200" mass="22931">MADNEQQRPIEDRRTVDSPAQDDENEDDDAPMVHTTPSDHATWAPKEVERLRSEGKEAMLMREIPSQIPREEGESGADYAKRFSEYMNNLIRRGVSIMDDQITHNAAPNQFTIGEHEFDVGPHSGITKREYREFGDYLFSEGATYDGIPERFLKFEVPKGTEVIYYQTAMIPTQRANKPSRLHLQSLGDFVVKVTIDFSF</sequence>
<accession>A0AAV9PAK0</accession>
<evidence type="ECO:0000313" key="3">
    <source>
        <dbReference type="Proteomes" id="UP001337655"/>
    </source>
</evidence>
<evidence type="ECO:0000256" key="1">
    <source>
        <dbReference type="SAM" id="MobiDB-lite"/>
    </source>
</evidence>
<dbReference type="GeneID" id="89927646"/>
<name>A0AAV9PAK0_9PEZI</name>
<reference evidence="2 3" key="1">
    <citation type="submission" date="2023-08" db="EMBL/GenBank/DDBJ databases">
        <title>Black Yeasts Isolated from many extreme environments.</title>
        <authorList>
            <person name="Coleine C."/>
            <person name="Stajich J.E."/>
            <person name="Selbmann L."/>
        </authorList>
    </citation>
    <scope>NUCLEOTIDE SEQUENCE [LARGE SCALE GENOMIC DNA]</scope>
    <source>
        <strain evidence="2 3">CCFEE 5935</strain>
    </source>
</reference>
<feature type="compositionally biased region" description="Basic and acidic residues" evidence="1">
    <location>
        <begin position="1"/>
        <end position="16"/>
    </location>
</feature>
<protein>
    <submittedName>
        <fullName evidence="2">Uncharacterized protein</fullName>
    </submittedName>
</protein>
<organism evidence="2 3">
    <name type="scientific">Saxophila tyrrhenica</name>
    <dbReference type="NCBI Taxonomy" id="1690608"/>
    <lineage>
        <taxon>Eukaryota</taxon>
        <taxon>Fungi</taxon>
        <taxon>Dikarya</taxon>
        <taxon>Ascomycota</taxon>
        <taxon>Pezizomycotina</taxon>
        <taxon>Dothideomycetes</taxon>
        <taxon>Dothideomycetidae</taxon>
        <taxon>Mycosphaerellales</taxon>
        <taxon>Extremaceae</taxon>
        <taxon>Saxophila</taxon>
    </lineage>
</organism>
<dbReference type="RefSeq" id="XP_064658463.1">
    <property type="nucleotide sequence ID" value="XM_064803548.1"/>
</dbReference>
<feature type="region of interest" description="Disordered" evidence="1">
    <location>
        <begin position="1"/>
        <end position="46"/>
    </location>
</feature>